<dbReference type="EMBL" id="JAIVGD010000015">
    <property type="protein sequence ID" value="KAH0758418.1"/>
    <property type="molecule type" value="Genomic_DNA"/>
</dbReference>
<feature type="coiled-coil region" evidence="1">
    <location>
        <begin position="18"/>
        <end position="46"/>
    </location>
</feature>
<evidence type="ECO:0000313" key="3">
    <source>
        <dbReference type="Proteomes" id="UP000826656"/>
    </source>
</evidence>
<sequence>MQMWLQKWTPDFKPGVAKEKEAKKNKEAMEEAVNLQEQNNTELSNDEIYRMAMIPTTKANKS</sequence>
<accession>A0ABQ7V2W2</accession>
<gene>
    <name evidence="2" type="ORF">KY290_021911</name>
</gene>
<protein>
    <submittedName>
        <fullName evidence="2">Uncharacterized protein</fullName>
    </submittedName>
</protein>
<evidence type="ECO:0000313" key="2">
    <source>
        <dbReference type="EMBL" id="KAH0758418.1"/>
    </source>
</evidence>
<organism evidence="2 3">
    <name type="scientific">Solanum tuberosum</name>
    <name type="common">Potato</name>
    <dbReference type="NCBI Taxonomy" id="4113"/>
    <lineage>
        <taxon>Eukaryota</taxon>
        <taxon>Viridiplantae</taxon>
        <taxon>Streptophyta</taxon>
        <taxon>Embryophyta</taxon>
        <taxon>Tracheophyta</taxon>
        <taxon>Spermatophyta</taxon>
        <taxon>Magnoliopsida</taxon>
        <taxon>eudicotyledons</taxon>
        <taxon>Gunneridae</taxon>
        <taxon>Pentapetalae</taxon>
        <taxon>asterids</taxon>
        <taxon>lamiids</taxon>
        <taxon>Solanales</taxon>
        <taxon>Solanaceae</taxon>
        <taxon>Solanoideae</taxon>
        <taxon>Solaneae</taxon>
        <taxon>Solanum</taxon>
    </lineage>
</organism>
<reference evidence="2 3" key="1">
    <citation type="journal article" date="2021" name="bioRxiv">
        <title>Chromosome-scale and haplotype-resolved genome assembly of a tetraploid potato cultivar.</title>
        <authorList>
            <person name="Sun H."/>
            <person name="Jiao W.-B."/>
            <person name="Krause K."/>
            <person name="Campoy J.A."/>
            <person name="Goel M."/>
            <person name="Folz-Donahue K."/>
            <person name="Kukat C."/>
            <person name="Huettel B."/>
            <person name="Schneeberger K."/>
        </authorList>
    </citation>
    <scope>NUCLEOTIDE SEQUENCE [LARGE SCALE GENOMIC DNA]</scope>
    <source>
        <strain evidence="2">SolTubOtavaFocal</strain>
        <tissue evidence="2">Leaves</tissue>
    </source>
</reference>
<dbReference type="Proteomes" id="UP000826656">
    <property type="component" value="Unassembled WGS sequence"/>
</dbReference>
<evidence type="ECO:0000256" key="1">
    <source>
        <dbReference type="SAM" id="Coils"/>
    </source>
</evidence>
<name>A0ABQ7V2W2_SOLTU</name>
<keyword evidence="1" id="KW-0175">Coiled coil</keyword>
<proteinExistence type="predicted"/>
<comment type="caution">
    <text evidence="2">The sequence shown here is derived from an EMBL/GenBank/DDBJ whole genome shotgun (WGS) entry which is preliminary data.</text>
</comment>
<keyword evidence="3" id="KW-1185">Reference proteome</keyword>